<dbReference type="InterPro" id="IPR059100">
    <property type="entry name" value="TSP3_bac"/>
</dbReference>
<feature type="domain" description="SbsA Ig-like" evidence="6">
    <location>
        <begin position="1783"/>
        <end position="1885"/>
    </location>
</feature>
<dbReference type="InterPro" id="IPR014755">
    <property type="entry name" value="Cu-Rt/internalin_Ig-like"/>
</dbReference>
<dbReference type="InterPro" id="IPR013211">
    <property type="entry name" value="LVIVD"/>
</dbReference>
<feature type="domain" description="SbsA Ig-like" evidence="6">
    <location>
        <begin position="710"/>
        <end position="814"/>
    </location>
</feature>
<keyword evidence="2" id="KW-0964">Secreted</keyword>
<dbReference type="SUPFAM" id="SSF101908">
    <property type="entry name" value="Putative isomerase YbhE"/>
    <property type="match status" value="1"/>
</dbReference>
<evidence type="ECO:0000256" key="2">
    <source>
        <dbReference type="ARBA" id="ARBA00022525"/>
    </source>
</evidence>
<feature type="domain" description="SbsA Ig-like" evidence="6">
    <location>
        <begin position="929"/>
        <end position="1030"/>
    </location>
</feature>
<feature type="domain" description="SbsA Ig-like" evidence="6">
    <location>
        <begin position="1890"/>
        <end position="1991"/>
    </location>
</feature>
<dbReference type="Gene3D" id="2.60.40.3710">
    <property type="match status" value="3"/>
</dbReference>
<dbReference type="Gene3D" id="2.60.40.10">
    <property type="entry name" value="Immunoglobulins"/>
    <property type="match status" value="1"/>
</dbReference>
<dbReference type="RefSeq" id="WP_206644773.1">
    <property type="nucleotide sequence ID" value="NZ_CP071247.1"/>
</dbReference>
<comment type="subcellular location">
    <subcellularLocation>
        <location evidence="1">Secreted</location>
    </subcellularLocation>
</comment>
<dbReference type="InterPro" id="IPR032812">
    <property type="entry name" value="SbsA_Ig"/>
</dbReference>
<protein>
    <submittedName>
        <fullName evidence="7">Ig-like domain-containing protein</fullName>
    </submittedName>
</protein>
<dbReference type="EMBL" id="CP071247">
    <property type="protein sequence ID" value="QSP95534.1"/>
    <property type="molecule type" value="Genomic_DNA"/>
</dbReference>
<evidence type="ECO:0000259" key="6">
    <source>
        <dbReference type="Pfam" id="PF13205"/>
    </source>
</evidence>
<dbReference type="Pfam" id="PF18884">
    <property type="entry name" value="TSP3_bac"/>
    <property type="match status" value="5"/>
</dbReference>
<evidence type="ECO:0000256" key="5">
    <source>
        <dbReference type="SAM" id="MobiDB-lite"/>
    </source>
</evidence>
<feature type="domain" description="SbsA Ig-like" evidence="6">
    <location>
        <begin position="2962"/>
        <end position="3065"/>
    </location>
</feature>
<dbReference type="PANTHER" id="PTHR37467">
    <property type="entry name" value="EXPORTED CALCIUM-BINDING GLYCOPROTEIN-RELATED"/>
    <property type="match status" value="1"/>
</dbReference>
<evidence type="ECO:0000313" key="8">
    <source>
        <dbReference type="Proteomes" id="UP000663555"/>
    </source>
</evidence>
<dbReference type="InterPro" id="IPR053180">
    <property type="entry name" value="Ca-binding_acidic-repeat"/>
</dbReference>
<dbReference type="PANTHER" id="PTHR37467:SF1">
    <property type="entry name" value="EXPORTED CALCIUM-BINDING GLYCOPROTEIN"/>
    <property type="match status" value="1"/>
</dbReference>
<feature type="domain" description="SbsA Ig-like" evidence="6">
    <location>
        <begin position="1255"/>
        <end position="1353"/>
    </location>
</feature>
<feature type="region of interest" description="Disordered" evidence="5">
    <location>
        <begin position="632"/>
        <end position="728"/>
    </location>
</feature>
<dbReference type="Pfam" id="PF08309">
    <property type="entry name" value="LVIVD"/>
    <property type="match status" value="3"/>
</dbReference>
<feature type="domain" description="SbsA Ig-like" evidence="6">
    <location>
        <begin position="1148"/>
        <end position="1250"/>
    </location>
</feature>
<feature type="domain" description="SbsA Ig-like" evidence="6">
    <location>
        <begin position="1579"/>
        <end position="1666"/>
    </location>
</feature>
<dbReference type="Gene3D" id="2.60.40.1080">
    <property type="match status" value="1"/>
</dbReference>
<evidence type="ECO:0000256" key="4">
    <source>
        <dbReference type="ARBA" id="ARBA00022837"/>
    </source>
</evidence>
<feature type="domain" description="SbsA Ig-like" evidence="6">
    <location>
        <begin position="1040"/>
        <end position="1143"/>
    </location>
</feature>
<dbReference type="Proteomes" id="UP000663555">
    <property type="component" value="Chromosome"/>
</dbReference>
<reference evidence="7 8" key="1">
    <citation type="submission" date="2021-03" db="EMBL/GenBank/DDBJ databases">
        <title>Genome sequencing of Marinobacter sp. LPB0319.</title>
        <authorList>
            <person name="Kim J."/>
        </authorList>
    </citation>
    <scope>NUCLEOTIDE SEQUENCE [LARGE SCALE GENOMIC DNA]</scope>
    <source>
        <strain evidence="7 8">LPB0319</strain>
    </source>
</reference>
<feature type="domain" description="SbsA Ig-like" evidence="6">
    <location>
        <begin position="2540"/>
        <end position="2627"/>
    </location>
</feature>
<dbReference type="InterPro" id="IPR013783">
    <property type="entry name" value="Ig-like_fold"/>
</dbReference>
<feature type="domain" description="SbsA Ig-like" evidence="6">
    <location>
        <begin position="2426"/>
        <end position="2527"/>
    </location>
</feature>
<keyword evidence="3" id="KW-0732">Signal</keyword>
<feature type="region of interest" description="Disordered" evidence="5">
    <location>
        <begin position="34"/>
        <end position="55"/>
    </location>
</feature>
<evidence type="ECO:0000313" key="7">
    <source>
        <dbReference type="EMBL" id="QSP95534.1"/>
    </source>
</evidence>
<feature type="domain" description="SbsA Ig-like" evidence="6">
    <location>
        <begin position="3177"/>
        <end position="3275"/>
    </location>
</feature>
<feature type="domain" description="SbsA Ig-like" evidence="6">
    <location>
        <begin position="2109"/>
        <end position="2211"/>
    </location>
</feature>
<feature type="domain" description="SbsA Ig-like" evidence="6">
    <location>
        <begin position="1465"/>
        <end position="1566"/>
    </location>
</feature>
<keyword evidence="8" id="KW-1185">Reference proteome</keyword>
<dbReference type="InterPro" id="IPR018247">
    <property type="entry name" value="EF_Hand_1_Ca_BS"/>
</dbReference>
<dbReference type="Pfam" id="PF17957">
    <property type="entry name" value="Big_7"/>
    <property type="match status" value="1"/>
</dbReference>
<dbReference type="Gene3D" id="2.60.40.1220">
    <property type="match status" value="12"/>
</dbReference>
<accession>A0ABX7MVW7</accession>
<dbReference type="Pfam" id="PF13205">
    <property type="entry name" value="Big_5"/>
    <property type="match status" value="22"/>
</dbReference>
<feature type="domain" description="SbsA Ig-like" evidence="6">
    <location>
        <begin position="3070"/>
        <end position="3172"/>
    </location>
</feature>
<dbReference type="PROSITE" id="PS00018">
    <property type="entry name" value="EF_HAND_1"/>
    <property type="match status" value="1"/>
</dbReference>
<feature type="domain" description="SbsA Ig-like" evidence="6">
    <location>
        <begin position="2851"/>
        <end position="2952"/>
    </location>
</feature>
<keyword evidence="4" id="KW-0106">Calcium</keyword>
<feature type="compositionally biased region" description="Acidic residues" evidence="5">
    <location>
        <begin position="667"/>
        <end position="676"/>
    </location>
</feature>
<proteinExistence type="predicted"/>
<sequence>MSASGQVTAVSDGVVFVNARKDEVLASRRVVVTTSGDSDGDGLPDDYERNNGLNPNDPVDAFEDADMDGLSNFEEFELGTDLNSADTDGDGIADGVEVEGGDQGIVTDPLAADSDGDGINDGLEIMMGWDPNDNTSGDLASAIDSISVQPEQLFLTYNSIDGETSAQLRVMAQMLDGSERDMTAQSNGTRYASSDITVANFGLNDGEIFAGTDGSAEIEVTLNGLSVTVPVQVEQFDPEALSAIAIPGYANNVDVQGDYAFVAAGEAGLKVVDTSDKRAPEIIGSMDTAGVAVDIKVRGNFAYIADESNGLVVAEISDPSNPIQYFVASTSGLALDLALQGDYAYVASSLGGLDIFNISDPFNVISVGTNQELANVKAVDISGQWLVALDHTAVSLFDVTDPESPVRVHTLNVGSVKNLALDNGLVHVAAYSSGWRTYRIDESTSQLVQVGGGGEIAPRDVAITDGFAFYSEQLFPNVTAFMNISDPEAPFFQDTINLSPFGDYAGTGIAVDNTHAYITEESYVVRKDYGRTGDTKLFIAQFRMMTDNNGVDPEVSLTSPADRSVVVEGERLILEASASDDIAVGRVEFLVDGESVGVDTSYPYTLPYTVPFGTRALVVSAVAMDLGGNASEASVHRLSVEPDSDRDGLGDNEEQVRWGTNPGVSDTDGDFLLDGEEVARGTDPTNADSDGDGLVDGQEVIDGTDPNNPDRTPPEVVETDPANAGTGFPENAPVIVRFSEALSLKSVRTANIQLLEDGVRQTPGSFQLLAGGSEIVFQPDGLLKDFTPYTFSIDTVRDTAGNPIEAPVELSFETGNTVDTARPVVQEISPAHRATGVPVNVRLSAVMNERINPATVTNDSFYVVDLSTGQRIPGVVDVLDDDQTLVFTPNAAFLVGRDHRINLRSGIQDLFGNSLSNRYFDFTTSFEPDAQAPQIVATTVSNNQTSVPLNGVLRVRFNEAVSNRSALEVRLTANGERVPVDRFRSSDQRIISLKPKTVLDPQTRYQLEIANVEDLSGNLLPEPRAIEFTTGSGSDTASGSLKTYSPASNASNVPLNAVVEFWLSERIDPVLFDTGRVYLHNQTENRRVAVDLSLLDDGRRVRMTPREPLKAGHQYDARLSYGTYLYDLSGNRVGYYNRFTFTTSASADEVAPEVVSHNLTEDLGSVALNAPVAVTVNEPLNSLCVKTDTVSLSDGVSTISGSVSLSSDRRTVVFTPSQVLDAQTAYTLTISGACDLSLQTLPDYTLSFTTGTSTDTSGPRVSSITPAHRSTDVPVDTTITVVFNEPIDARTIGRTIVRTSAGAISGSWSVSGATAVFTPANALPGGTKVDVQVRNVLDPVGNSGGYQYYDFRTELEFDTEKPRLISTVPEDGSVDVGPNQPIVLTFSESLNSGDINNSNFVVYSEGSVIRPSVYYSANAQTVTLRGSWPSGQLMSVVVTDNVRDLSGNRMDDTVSLFTSAVIDIDTGRPSVARQYPANGSSGVTAERVVLYTNEPMNEATLPGAFYVAQNGVLKEGSLSVSGAGQALVFTPTEPFAENALIHVYLDSTARDDSGNRVNSYQGSFRTASTTTAGVWPKPTGYSPYGNQNGVVVNPKIQVRYDQPLEPSSVVGQVSLRNSDTGSVIPSTISVVGDGYVLQVEPEVLLESDTRYYISLGSDITDTDGDRQVYGYSSYFYTGADNVEDDQAPQVIALSPPDGSLDVPLNPLYHVRYDEPVNTLSFPRQPGMGVRFAAGNREVLYYYHEPLEADSTHQEVVPEVVDLAGNAAQPAETVFHVGMQPDVHAPGYSYFVPSSNETVPVNSTIRIVMNEVVDPVSVTNGRVYVEDTDNGWRRVPGQVGLEPDGRTLVWTPDEALLVSRRYYLRVNDIADLSDNKSSSTGFYFNTSAQADVEAPEIVETTVFEGQAGVPVNARIRVRFNEPVDRLSLEQITLRQSGQALPIQRYISNDRRIVTLVPKELLPAQTALLFTIDGVQDLAGNALVAPHTVGFVTESGVDVREGSLKTYSPVSNASNVPLNAVVEFWLSERIDPVLFDTGRVYLHNQTENRRVAVDLSLLDDGRRVRMTPREPLKAGHQYDARLSYGTYLYDLSGNRVGYYNRFTFTTSASADEVAPEVVSHNLTEDLGSVALNAPVAVTVNEPLNSLCVKTDTVSLSDGVSTISGSVSLSSDRRTVVFTPSQVLDAQTAYTLTISGACDLSLQTLPDYTLSFTTGTSTDTSGPRVSSITPAHRSTDVPVDTTITVVFNEPIDARTIGRTIVRTSAGAISGSWSVSGATAVFTPANALPGGTKVDVQVRNVLDPVGNSGGYQYYDFRTELEFDTEKPRLISTVPEDGSVDVGPNQPIVLTFSESLNSGDINNSNFVVYSEGSVIRPSVYYSANAQTVTLRGSWPSGQLMSVVVTDNVRDLSGNRMDDTVSLFTSAVIDIDTGRPSVARQYPANGSSGVTAERVVLYTNEPMNEATLPGAFYVAQNGVLKEGSLSVSGAGQALVFTPTEPFAENALIHVYLDSTARDDSGNRVNSYQGSFRTASTTTAGVWPKPTGYSPYGNQNGVVVNPKIQVRYDQPLEPSSVVGQVSLRNSDTGSVIPSTISVVGDGYVLQVEPEVLLESDTRYYISLGSDITDTDGDRQVYGYSSYFYTGADNVEDDQAPQVIALSPPDGSLDVPLNPLYHVRYDEPVNTLSFPRQPGMGVRFAAGNREVLYYYHEPLEADSTHQEVVPEVVDLAGNAAQPAETVFHVGMQPDVHAPGYSYFVPSSNETVPVNSTIRIVMNEVVDPVSVTNGRVYVEDTDNGWRRVPGQVGLEPDGRTLVWTPDEALLVSRRYYLRVNDIADLSDNKSSSTGFYFNTSAQADVEAPEIVETTVFEGQAGVPVNARIRVRFNEPVDRLSLEQITLRQSGQALPIQRYISNDRRIVTLVPKELLPAQTALLFTIDGVQDLAGNALVAPHTVGFVTESGVDVREGSLKTYSPVSNASNVPLNAVVEFWLSERIDPVLFDTGRVYLHNQTENRRVAVDLSLLDDGRRVRMTPREPLKAGHQYDARLSYGTYLYDLSGNRVGYYNRFTFTTSASADEVAPEVVSHNLTEDLGSVALNAPVAVTVNEPLNSLCVKTDTVSLSDGVSTISGSVSLSSDRRTVVFTPSQVLDAQTAYTLTISGACDLSLQTLPDYTLSFTTGTSTDTSGPRVSSITPAHRSTDVPVDTTITVVFNEPIDARTIGRTIVRTSAGAISGSWSVSGATAVFTPANALPGGTKVDVQVRNVLDPVGNSGGYQYYDFRTAL</sequence>
<feature type="domain" description="SbsA Ig-like" evidence="6">
    <location>
        <begin position="2744"/>
        <end position="2846"/>
    </location>
</feature>
<feature type="domain" description="SbsA Ig-like" evidence="6">
    <location>
        <begin position="2319"/>
        <end position="2416"/>
    </location>
</feature>
<organism evidence="7 8">
    <name type="scientific">Marinobacter salinisoli</name>
    <dbReference type="NCBI Taxonomy" id="2769486"/>
    <lineage>
        <taxon>Bacteria</taxon>
        <taxon>Pseudomonadati</taxon>
        <taxon>Pseudomonadota</taxon>
        <taxon>Gammaproteobacteria</taxon>
        <taxon>Pseudomonadales</taxon>
        <taxon>Marinobacteraceae</taxon>
        <taxon>Marinobacter</taxon>
    </lineage>
</organism>
<evidence type="ECO:0000256" key="1">
    <source>
        <dbReference type="ARBA" id="ARBA00004613"/>
    </source>
</evidence>
<name>A0ABX7MVW7_9GAMM</name>
<feature type="domain" description="SbsA Ig-like" evidence="6">
    <location>
        <begin position="2216"/>
        <end position="2314"/>
    </location>
</feature>
<feature type="domain" description="SbsA Ig-like" evidence="6">
    <location>
        <begin position="2001"/>
        <end position="2104"/>
    </location>
</feature>
<feature type="compositionally biased region" description="Basic and acidic residues" evidence="5">
    <location>
        <begin position="634"/>
        <end position="649"/>
    </location>
</feature>
<feature type="domain" description="SbsA Ig-like" evidence="6">
    <location>
        <begin position="1358"/>
        <end position="1455"/>
    </location>
</feature>
<gene>
    <name evidence="7" type="ORF">LPB19_03715</name>
</gene>
<evidence type="ECO:0000256" key="3">
    <source>
        <dbReference type="ARBA" id="ARBA00022729"/>
    </source>
</evidence>
<feature type="domain" description="SbsA Ig-like" evidence="6">
    <location>
        <begin position="819"/>
        <end position="924"/>
    </location>
</feature>